<evidence type="ECO:0000256" key="2">
    <source>
        <dbReference type="ARBA" id="ARBA00022741"/>
    </source>
</evidence>
<dbReference type="Proteomes" id="UP001320715">
    <property type="component" value="Unassembled WGS sequence"/>
</dbReference>
<feature type="domain" description="DNA2/NAM7 helicase helicase" evidence="7">
    <location>
        <begin position="365"/>
        <end position="545"/>
    </location>
</feature>
<evidence type="ECO:0000259" key="7">
    <source>
        <dbReference type="Pfam" id="PF13086"/>
    </source>
</evidence>
<accession>A0ABT1CKN4</accession>
<dbReference type="EMBL" id="JAAAML010000001">
    <property type="protein sequence ID" value="MCO6406770.1"/>
    <property type="molecule type" value="Genomic_DNA"/>
</dbReference>
<dbReference type="InterPro" id="IPR050534">
    <property type="entry name" value="Coronavir_polyprotein_1ab"/>
</dbReference>
<dbReference type="InterPro" id="IPR049468">
    <property type="entry name" value="Restrct_endonuc-II-like_dom"/>
</dbReference>
<feature type="domain" description="DNA2/NAM7 helicase-like C-terminal" evidence="8">
    <location>
        <begin position="738"/>
        <end position="925"/>
    </location>
</feature>
<dbReference type="Pfam" id="PF13086">
    <property type="entry name" value="AAA_11"/>
    <property type="match status" value="2"/>
</dbReference>
<gene>
    <name evidence="10" type="ORF">GTW23_01170</name>
</gene>
<reference evidence="10 11" key="1">
    <citation type="submission" date="2020-01" db="EMBL/GenBank/DDBJ databases">
        <title>Genomes of bacteria type strains.</title>
        <authorList>
            <person name="Chen J."/>
            <person name="Zhu S."/>
            <person name="Yang J."/>
        </authorList>
    </citation>
    <scope>NUCLEOTIDE SEQUENCE [LARGE SCALE GENOMIC DNA]</scope>
    <source>
        <strain evidence="10 11">DSM 16655</strain>
    </source>
</reference>
<dbReference type="InterPro" id="IPR011335">
    <property type="entry name" value="Restrct_endonuc-II-like"/>
</dbReference>
<sequence>MSLLLRTIESFPRGRTTDELLVLIGAGFSHNKRLAALAELDELVRDGRVSKGRDGKWHANTQSVPRQEPASGGISSRAFGDQHEHLIAAPAKFSHSAAVEMEASGSEDVSDFGKFDHTALLRYWRSALRADPRGSTTQVADKHGIEWVLVSGRGPIAPPEGEDLKLTIGLDSLASTFREALVRREGHENALAIGWPIAINRQSGVPVFQPVGLLSARWERRDEDLILHVDADDVLVNPNWLREAARQTGWRRDSLNELFDAEDGVGLLASDFLLKLKDAVASQIRGKITGEDLVTQLDASSSGIFDAAALFLPTDSSFTAGAARDLDILSTWTADRIARTALAAIFDLPAAYDANEIPALNVGPLNEEQTTAVINACLHPLSVVTGPPGTGKSQAIISMAASVLLNGGSVIVASKNHQALDAVEDRLGSLAPDIPFLIRTLKPEEGIDVGFEDALKQMVDQEQAARLGYADQTLSEKLAAAARSRSEAMDQLKTNTARECEIADLLERIEARATVSRPEAATAEVPDPASSWWKRLLASLLMFFSSKKGNATSEAADLTAPGAKLSDLRTRLEQLRAERDSIETFSDPIALGDMVRKLATTLLPKAMAQRVALGNVERQLIGETYDDWTFAGGKGPLPGDLARGVLRHRPLWLASILGAPKRIPLDDGLFDLVIFDEASQCDIATAIPLFARAKRAVVVGDDQQLSFIAQLGREQDRNLMQAQNLPIAKMGRFAQSRRSLFDFASRVPNVPRITLRHQYRSAGPIVDYISENFYGGQLTTSYDPETLNVPPTMKPGLAWEHVPAPAIPQTGNVNLVEVDAIVRHLRMLLVDQQYTGSVGIISPFRAQVMALQQAVTSIPETKRIGAQLKVGTVDGFQGQERDLVLFSPCIGPRSPRSGVTFFQKDARRLNVAISRARAVAIVFGDLEYARSGVSRALQKLAARATEPRKKSAEGVFDSDWERKVFHALRDRGLDPFPQHEIAGRRLDFALFGKGGIKLDLEVDGRRWHQTPDGRRKTSDLWRDHQLNSMGWRVRRFWVDELASDMERCLDIIERDLS</sequence>
<evidence type="ECO:0000256" key="1">
    <source>
        <dbReference type="ARBA" id="ARBA00007913"/>
    </source>
</evidence>
<dbReference type="SUPFAM" id="SSF52540">
    <property type="entry name" value="P-loop containing nucleoside triphosphate hydrolases"/>
    <property type="match status" value="1"/>
</dbReference>
<dbReference type="InterPro" id="IPR041677">
    <property type="entry name" value="DNA2/NAM7_AAA_11"/>
</dbReference>
<evidence type="ECO:0000259" key="8">
    <source>
        <dbReference type="Pfam" id="PF13087"/>
    </source>
</evidence>
<feature type="domain" description="Restriction endonuclease type II-like" evidence="9">
    <location>
        <begin position="961"/>
        <end position="1054"/>
    </location>
</feature>
<comment type="caution">
    <text evidence="10">The sequence shown here is derived from an EMBL/GenBank/DDBJ whole genome shotgun (WGS) entry which is preliminary data.</text>
</comment>
<comment type="similarity">
    <text evidence="1">Belongs to the DNA2/NAM7 helicase family.</text>
</comment>
<evidence type="ECO:0000259" key="9">
    <source>
        <dbReference type="Pfam" id="PF18741"/>
    </source>
</evidence>
<proteinExistence type="inferred from homology"/>
<dbReference type="Pfam" id="PF18741">
    <property type="entry name" value="MTES_1575"/>
    <property type="match status" value="1"/>
</dbReference>
<evidence type="ECO:0000256" key="3">
    <source>
        <dbReference type="ARBA" id="ARBA00022801"/>
    </source>
</evidence>
<evidence type="ECO:0000313" key="11">
    <source>
        <dbReference type="Proteomes" id="UP001320715"/>
    </source>
</evidence>
<feature type="region of interest" description="Disordered" evidence="6">
    <location>
        <begin position="51"/>
        <end position="77"/>
    </location>
</feature>
<dbReference type="CDD" id="cd18808">
    <property type="entry name" value="SF1_C_Upf1"/>
    <property type="match status" value="1"/>
</dbReference>
<dbReference type="SUPFAM" id="SSF52980">
    <property type="entry name" value="Restriction endonuclease-like"/>
    <property type="match status" value="1"/>
</dbReference>
<keyword evidence="3" id="KW-0378">Hydrolase</keyword>
<dbReference type="InterPro" id="IPR041679">
    <property type="entry name" value="DNA2/NAM7-like_C"/>
</dbReference>
<evidence type="ECO:0000256" key="5">
    <source>
        <dbReference type="ARBA" id="ARBA00022840"/>
    </source>
</evidence>
<dbReference type="Gene3D" id="3.40.960.10">
    <property type="entry name" value="VSR Endonuclease"/>
    <property type="match status" value="1"/>
</dbReference>
<keyword evidence="4" id="KW-0347">Helicase</keyword>
<evidence type="ECO:0000256" key="6">
    <source>
        <dbReference type="SAM" id="MobiDB-lite"/>
    </source>
</evidence>
<protein>
    <submittedName>
        <fullName evidence="10">AAA family ATPase</fullName>
    </submittedName>
</protein>
<dbReference type="InterPro" id="IPR027417">
    <property type="entry name" value="P-loop_NTPase"/>
</dbReference>
<name>A0ABT1CKN4_9HYPH</name>
<evidence type="ECO:0000256" key="4">
    <source>
        <dbReference type="ARBA" id="ARBA00022806"/>
    </source>
</evidence>
<dbReference type="InterPro" id="IPR047187">
    <property type="entry name" value="SF1_C_Upf1"/>
</dbReference>
<feature type="domain" description="DNA2/NAM7 helicase helicase" evidence="7">
    <location>
        <begin position="669"/>
        <end position="706"/>
    </location>
</feature>
<dbReference type="Pfam" id="PF13087">
    <property type="entry name" value="AAA_12"/>
    <property type="match status" value="1"/>
</dbReference>
<dbReference type="Gene3D" id="3.40.50.300">
    <property type="entry name" value="P-loop containing nucleotide triphosphate hydrolases"/>
    <property type="match status" value="2"/>
</dbReference>
<keyword evidence="2" id="KW-0547">Nucleotide-binding</keyword>
<dbReference type="PANTHER" id="PTHR43788">
    <property type="entry name" value="DNA2/NAM7 HELICASE FAMILY MEMBER"/>
    <property type="match status" value="1"/>
</dbReference>
<keyword evidence="5" id="KW-0067">ATP-binding</keyword>
<evidence type="ECO:0000313" key="10">
    <source>
        <dbReference type="EMBL" id="MCO6406770.1"/>
    </source>
</evidence>
<keyword evidence="11" id="KW-1185">Reference proteome</keyword>
<dbReference type="PANTHER" id="PTHR43788:SF8">
    <property type="entry name" value="DNA-BINDING PROTEIN SMUBP-2"/>
    <property type="match status" value="1"/>
</dbReference>
<organism evidence="10 11">
    <name type="scientific">Hoeflea alexandrii</name>
    <dbReference type="NCBI Taxonomy" id="288436"/>
    <lineage>
        <taxon>Bacteria</taxon>
        <taxon>Pseudomonadati</taxon>
        <taxon>Pseudomonadota</taxon>
        <taxon>Alphaproteobacteria</taxon>
        <taxon>Hyphomicrobiales</taxon>
        <taxon>Rhizobiaceae</taxon>
        <taxon>Hoeflea</taxon>
    </lineage>
</organism>